<feature type="domain" description="Phytocyanin" evidence="13">
    <location>
        <begin position="23"/>
        <end position="126"/>
    </location>
</feature>
<evidence type="ECO:0000256" key="3">
    <source>
        <dbReference type="ARBA" id="ARBA00022622"/>
    </source>
</evidence>
<keyword evidence="4 12" id="KW-0732">Signal</keyword>
<gene>
    <name evidence="15" type="primary">LOC103703478</name>
</gene>
<evidence type="ECO:0000256" key="10">
    <source>
        <dbReference type="SAM" id="MobiDB-lite"/>
    </source>
</evidence>
<feature type="signal peptide" evidence="12">
    <location>
        <begin position="1"/>
        <end position="22"/>
    </location>
</feature>
<feature type="transmembrane region" description="Helical" evidence="11">
    <location>
        <begin position="187"/>
        <end position="204"/>
    </location>
</feature>
<evidence type="ECO:0000256" key="1">
    <source>
        <dbReference type="ARBA" id="ARBA00004609"/>
    </source>
</evidence>
<dbReference type="Proteomes" id="UP000228380">
    <property type="component" value="Chromosome 12"/>
</dbReference>
<dbReference type="SUPFAM" id="SSF49503">
    <property type="entry name" value="Cupredoxins"/>
    <property type="match status" value="1"/>
</dbReference>
<evidence type="ECO:0000256" key="7">
    <source>
        <dbReference type="ARBA" id="ARBA00023180"/>
    </source>
</evidence>
<dbReference type="Pfam" id="PF02298">
    <property type="entry name" value="Cu_bind_like"/>
    <property type="match status" value="1"/>
</dbReference>
<comment type="subcellular location">
    <subcellularLocation>
        <location evidence="1">Cell membrane</location>
        <topology evidence="1">Lipid-anchor</topology>
        <topology evidence="1">GPI-anchor</topology>
    </subcellularLocation>
</comment>
<dbReference type="OrthoDB" id="691587at2759"/>
<dbReference type="CDD" id="cd11019">
    <property type="entry name" value="OsENODL1_like"/>
    <property type="match status" value="1"/>
</dbReference>
<comment type="similarity">
    <text evidence="9">Belongs to the early nodulin-like (ENODL) family.</text>
</comment>
<keyword evidence="2" id="KW-1003">Cell membrane</keyword>
<keyword evidence="14" id="KW-1185">Reference proteome</keyword>
<dbReference type="KEGG" id="pda:103703478"/>
<keyword evidence="11" id="KW-1133">Transmembrane helix</keyword>
<proteinExistence type="inferred from homology"/>
<evidence type="ECO:0000256" key="6">
    <source>
        <dbReference type="ARBA" id="ARBA00023157"/>
    </source>
</evidence>
<name>A0A8B7BSM9_PHODC</name>
<dbReference type="GO" id="GO:0005886">
    <property type="term" value="C:plasma membrane"/>
    <property type="evidence" value="ECO:0007669"/>
    <property type="project" value="UniProtKB-SubCell"/>
</dbReference>
<evidence type="ECO:0000256" key="5">
    <source>
        <dbReference type="ARBA" id="ARBA00023136"/>
    </source>
</evidence>
<organism evidence="14 15">
    <name type="scientific">Phoenix dactylifera</name>
    <name type="common">Date palm</name>
    <dbReference type="NCBI Taxonomy" id="42345"/>
    <lineage>
        <taxon>Eukaryota</taxon>
        <taxon>Viridiplantae</taxon>
        <taxon>Streptophyta</taxon>
        <taxon>Embryophyta</taxon>
        <taxon>Tracheophyta</taxon>
        <taxon>Spermatophyta</taxon>
        <taxon>Magnoliopsida</taxon>
        <taxon>Liliopsida</taxon>
        <taxon>Arecaceae</taxon>
        <taxon>Coryphoideae</taxon>
        <taxon>Phoeniceae</taxon>
        <taxon>Phoenix</taxon>
    </lineage>
</organism>
<sequence>MANFHGSLLFCLALSMMTMASAKQFKVGGPMGWSVPSPNAMSYKQWAETNRFQIGDSLLFVYPPDQDSVLQVDKDGYDTCNTATSIQKFDDGNTVFTLNRSGAFYFISGNEANCLKNESLAVVVLADRSNQTSRGNQPSSPPSPSPVSSLSPPSPPPSSSTEVTPSSAPAGEETSTPPPPNGAPSKVVGFMGSVGAFLGWVLFVF</sequence>
<keyword evidence="11" id="KW-0812">Transmembrane</keyword>
<dbReference type="InterPro" id="IPR041846">
    <property type="entry name" value="ENL_dom"/>
</dbReference>
<dbReference type="InterPro" id="IPR039391">
    <property type="entry name" value="Phytocyanin-like"/>
</dbReference>
<dbReference type="PROSITE" id="PS51485">
    <property type="entry name" value="PHYTOCYANIN"/>
    <property type="match status" value="1"/>
</dbReference>
<evidence type="ECO:0000313" key="14">
    <source>
        <dbReference type="Proteomes" id="UP000228380"/>
    </source>
</evidence>
<protein>
    <submittedName>
        <fullName evidence="15">Early nodulin-like protein 2</fullName>
    </submittedName>
</protein>
<evidence type="ECO:0000256" key="4">
    <source>
        <dbReference type="ARBA" id="ARBA00022729"/>
    </source>
</evidence>
<reference evidence="15" key="2">
    <citation type="submission" date="2025-08" db="UniProtKB">
        <authorList>
            <consortium name="RefSeq"/>
        </authorList>
    </citation>
    <scope>IDENTIFICATION</scope>
    <source>
        <tissue evidence="15">Young leaves</tissue>
    </source>
</reference>
<dbReference type="Gene3D" id="2.60.40.420">
    <property type="entry name" value="Cupredoxins - blue copper proteins"/>
    <property type="match status" value="1"/>
</dbReference>
<dbReference type="RefSeq" id="XP_008784555.2">
    <property type="nucleotide sequence ID" value="XM_008786333.4"/>
</dbReference>
<dbReference type="PANTHER" id="PTHR33021:SF253">
    <property type="entry name" value="EARLY NODULIN-LIKE PROTEIN 9"/>
    <property type="match status" value="1"/>
</dbReference>
<keyword evidence="5 11" id="KW-0472">Membrane</keyword>
<evidence type="ECO:0000313" key="15">
    <source>
        <dbReference type="RefSeq" id="XP_008784555.2"/>
    </source>
</evidence>
<dbReference type="InterPro" id="IPR003245">
    <property type="entry name" value="Phytocyanin_dom"/>
</dbReference>
<feature type="compositionally biased region" description="Low complexity" evidence="10">
    <location>
        <begin position="159"/>
        <end position="170"/>
    </location>
</feature>
<dbReference type="FunFam" id="2.60.40.420:FF:000066">
    <property type="entry name" value="Early nodulin-like protein 9"/>
    <property type="match status" value="1"/>
</dbReference>
<evidence type="ECO:0000256" key="2">
    <source>
        <dbReference type="ARBA" id="ARBA00022475"/>
    </source>
</evidence>
<keyword evidence="3" id="KW-0336">GPI-anchor</keyword>
<dbReference type="GO" id="GO:0098552">
    <property type="term" value="C:side of membrane"/>
    <property type="evidence" value="ECO:0007669"/>
    <property type="project" value="UniProtKB-KW"/>
</dbReference>
<evidence type="ECO:0000259" key="13">
    <source>
        <dbReference type="PROSITE" id="PS51485"/>
    </source>
</evidence>
<keyword evidence="7" id="KW-0325">Glycoprotein</keyword>
<evidence type="ECO:0000256" key="9">
    <source>
        <dbReference type="ARBA" id="ARBA00035011"/>
    </source>
</evidence>
<keyword evidence="6" id="KW-1015">Disulfide bond</keyword>
<keyword evidence="8" id="KW-0449">Lipoprotein</keyword>
<dbReference type="GeneID" id="103703478"/>
<feature type="chain" id="PRO_5034615392" evidence="12">
    <location>
        <begin position="23"/>
        <end position="205"/>
    </location>
</feature>
<accession>A0A8B7BSM9</accession>
<evidence type="ECO:0000256" key="8">
    <source>
        <dbReference type="ARBA" id="ARBA00023288"/>
    </source>
</evidence>
<dbReference type="PANTHER" id="PTHR33021">
    <property type="entry name" value="BLUE COPPER PROTEIN"/>
    <property type="match status" value="1"/>
</dbReference>
<feature type="region of interest" description="Disordered" evidence="10">
    <location>
        <begin position="129"/>
        <end position="187"/>
    </location>
</feature>
<dbReference type="InterPro" id="IPR008972">
    <property type="entry name" value="Cupredoxin"/>
</dbReference>
<evidence type="ECO:0000256" key="12">
    <source>
        <dbReference type="SAM" id="SignalP"/>
    </source>
</evidence>
<reference evidence="14" key="1">
    <citation type="journal article" date="2019" name="Nat. Commun.">
        <title>Genome-wide association mapping of date palm fruit traits.</title>
        <authorList>
            <person name="Hazzouri K.M."/>
            <person name="Gros-Balthazard M."/>
            <person name="Flowers J.M."/>
            <person name="Copetti D."/>
            <person name="Lemansour A."/>
            <person name="Lebrun M."/>
            <person name="Masmoudi K."/>
            <person name="Ferrand S."/>
            <person name="Dhar M.I."/>
            <person name="Fresquez Z.A."/>
            <person name="Rosas U."/>
            <person name="Zhang J."/>
            <person name="Talag J."/>
            <person name="Lee S."/>
            <person name="Kudrna D."/>
            <person name="Powell R.F."/>
            <person name="Leitch I.J."/>
            <person name="Krueger R.R."/>
            <person name="Wing R.A."/>
            <person name="Amiri K.M.A."/>
            <person name="Purugganan M.D."/>
        </authorList>
    </citation>
    <scope>NUCLEOTIDE SEQUENCE [LARGE SCALE GENOMIC DNA]</scope>
    <source>
        <strain evidence="14">cv. Khalas</strain>
    </source>
</reference>
<evidence type="ECO:0000256" key="11">
    <source>
        <dbReference type="SAM" id="Phobius"/>
    </source>
</evidence>
<dbReference type="AlphaFoldDB" id="A0A8B7BSM9"/>
<dbReference type="GO" id="GO:0009055">
    <property type="term" value="F:electron transfer activity"/>
    <property type="evidence" value="ECO:0007669"/>
    <property type="project" value="InterPro"/>
</dbReference>